<evidence type="ECO:0000256" key="8">
    <source>
        <dbReference type="SAM" id="MobiDB-lite"/>
    </source>
</evidence>
<name>A0A9D5CQG5_9LILI</name>
<evidence type="ECO:0000256" key="3">
    <source>
        <dbReference type="ARBA" id="ARBA00022692"/>
    </source>
</evidence>
<protein>
    <recommendedName>
        <fullName evidence="9">Cysteine-rich transmembrane domain-containing protein</fullName>
    </recommendedName>
</protein>
<dbReference type="GO" id="GO:0005886">
    <property type="term" value="C:plasma membrane"/>
    <property type="evidence" value="ECO:0007669"/>
    <property type="project" value="UniProtKB-SubCell"/>
</dbReference>
<feature type="region of interest" description="Disordered" evidence="8">
    <location>
        <begin position="1"/>
        <end position="31"/>
    </location>
</feature>
<dbReference type="GO" id="GO:0046872">
    <property type="term" value="F:metal ion binding"/>
    <property type="evidence" value="ECO:0007669"/>
    <property type="project" value="UniProtKB-KW"/>
</dbReference>
<organism evidence="10 11">
    <name type="scientific">Dioscorea zingiberensis</name>
    <dbReference type="NCBI Taxonomy" id="325984"/>
    <lineage>
        <taxon>Eukaryota</taxon>
        <taxon>Viridiplantae</taxon>
        <taxon>Streptophyta</taxon>
        <taxon>Embryophyta</taxon>
        <taxon>Tracheophyta</taxon>
        <taxon>Spermatophyta</taxon>
        <taxon>Magnoliopsida</taxon>
        <taxon>Liliopsida</taxon>
        <taxon>Dioscoreales</taxon>
        <taxon>Dioscoreaceae</taxon>
        <taxon>Dioscorea</taxon>
    </lineage>
</organism>
<dbReference type="AlphaFoldDB" id="A0A9D5CQG5"/>
<comment type="caution">
    <text evidence="10">The sequence shown here is derived from an EMBL/GenBank/DDBJ whole genome shotgun (WGS) entry which is preliminary data.</text>
</comment>
<dbReference type="OrthoDB" id="786492at2759"/>
<comment type="subcellular location">
    <subcellularLocation>
        <location evidence="1">Cell membrane</location>
        <topology evidence="1">Single-pass membrane protein</topology>
    </subcellularLocation>
</comment>
<reference evidence="10" key="2">
    <citation type="journal article" date="2022" name="Hortic Res">
        <title>The genome of Dioscorea zingiberensis sheds light on the biosynthesis, origin and evolution of the medicinally important diosgenin saponins.</title>
        <authorList>
            <person name="Li Y."/>
            <person name="Tan C."/>
            <person name="Li Z."/>
            <person name="Guo J."/>
            <person name="Li S."/>
            <person name="Chen X."/>
            <person name="Wang C."/>
            <person name="Dai X."/>
            <person name="Yang H."/>
            <person name="Song W."/>
            <person name="Hou L."/>
            <person name="Xu J."/>
            <person name="Tong Z."/>
            <person name="Xu A."/>
            <person name="Yuan X."/>
            <person name="Wang W."/>
            <person name="Yang Q."/>
            <person name="Chen L."/>
            <person name="Sun Z."/>
            <person name="Wang K."/>
            <person name="Pan B."/>
            <person name="Chen J."/>
            <person name="Bao Y."/>
            <person name="Liu F."/>
            <person name="Qi X."/>
            <person name="Gang D.R."/>
            <person name="Wen J."/>
            <person name="Li J."/>
        </authorList>
    </citation>
    <scope>NUCLEOTIDE SEQUENCE</scope>
    <source>
        <strain evidence="10">Dzin_1.0</strain>
    </source>
</reference>
<evidence type="ECO:0000259" key="9">
    <source>
        <dbReference type="Pfam" id="PF12734"/>
    </source>
</evidence>
<comment type="similarity">
    <text evidence="2">Belongs to the CYSTM1 family.</text>
</comment>
<feature type="region of interest" description="Disordered" evidence="8">
    <location>
        <begin position="121"/>
        <end position="147"/>
    </location>
</feature>
<dbReference type="PANTHER" id="PTHR35470">
    <property type="entry name" value="CADMIUM TOLERANT 3"/>
    <property type="match status" value="1"/>
</dbReference>
<evidence type="ECO:0000313" key="10">
    <source>
        <dbReference type="EMBL" id="KAJ0977816.1"/>
    </source>
</evidence>
<evidence type="ECO:0000256" key="5">
    <source>
        <dbReference type="ARBA" id="ARBA00022989"/>
    </source>
</evidence>
<keyword evidence="11" id="KW-1185">Reference proteome</keyword>
<evidence type="ECO:0000256" key="7">
    <source>
        <dbReference type="ARBA" id="ARBA00023136"/>
    </source>
</evidence>
<dbReference type="PANTHER" id="PTHR35470:SF6">
    <property type="entry name" value="PROTEIN CYSTEINE-RICH TRANSMEMBRANE MODULE 2"/>
    <property type="match status" value="1"/>
</dbReference>
<dbReference type="Pfam" id="PF12734">
    <property type="entry name" value="CYSTM"/>
    <property type="match status" value="1"/>
</dbReference>
<keyword evidence="6" id="KW-0346">Stress response</keyword>
<dbReference type="GO" id="GO:0010038">
    <property type="term" value="P:response to metal ion"/>
    <property type="evidence" value="ECO:0007669"/>
    <property type="project" value="UniProtKB-ARBA"/>
</dbReference>
<accession>A0A9D5CQG5</accession>
<dbReference type="Proteomes" id="UP001085076">
    <property type="component" value="Miscellaneous, Linkage group lg03"/>
</dbReference>
<dbReference type="EMBL" id="JAGGNH010000003">
    <property type="protein sequence ID" value="KAJ0977816.1"/>
    <property type="molecule type" value="Genomic_DNA"/>
</dbReference>
<sequence length="303" mass="32875">MENQIVSVHNPNPMRETQPQTWTEGDGASTSAAKMDHSTGEISHMDVTAIVPLPDPVAVQQILPREENSGDLASKLTAPRLIASLQKGKMGHHPGRRQLTDGIVEAHDLLVNRVTLALGSPEQGQVPGVQEGGEEGEEERRMYPPPSAQEMSYYEHIQKRHEEKGCLYACLFAACCCFCCYETWAAQGAPRSTVADSRTLVIAATKADHGVRLKRLTSGGRSTRARVDESANPVIGNNAAIVNVSNGITAKVDNRSVVVGAITEHIMEQRQNIAHQMDDRATVGILPESLLFSPLCLWLILSG</sequence>
<keyword evidence="5" id="KW-1133">Transmembrane helix</keyword>
<gene>
    <name evidence="10" type="ORF">J5N97_013290</name>
</gene>
<proteinExistence type="inferred from homology"/>
<evidence type="ECO:0000313" key="11">
    <source>
        <dbReference type="Proteomes" id="UP001085076"/>
    </source>
</evidence>
<evidence type="ECO:0000256" key="1">
    <source>
        <dbReference type="ARBA" id="ARBA00004162"/>
    </source>
</evidence>
<evidence type="ECO:0000256" key="6">
    <source>
        <dbReference type="ARBA" id="ARBA00023016"/>
    </source>
</evidence>
<keyword evidence="3" id="KW-0812">Transmembrane</keyword>
<dbReference type="InterPro" id="IPR051671">
    <property type="entry name" value="CYSTM1_HM_Tolerance"/>
</dbReference>
<keyword evidence="4" id="KW-0479">Metal-binding</keyword>
<dbReference type="InterPro" id="IPR028144">
    <property type="entry name" value="CYSTM_dom"/>
</dbReference>
<evidence type="ECO:0000256" key="2">
    <source>
        <dbReference type="ARBA" id="ARBA00009444"/>
    </source>
</evidence>
<keyword evidence="7" id="KW-0472">Membrane</keyword>
<reference evidence="10" key="1">
    <citation type="submission" date="2021-03" db="EMBL/GenBank/DDBJ databases">
        <authorList>
            <person name="Li Z."/>
            <person name="Yang C."/>
        </authorList>
    </citation>
    <scope>NUCLEOTIDE SEQUENCE</scope>
    <source>
        <strain evidence="10">Dzin_1.0</strain>
        <tissue evidence="10">Leaf</tissue>
    </source>
</reference>
<evidence type="ECO:0000256" key="4">
    <source>
        <dbReference type="ARBA" id="ARBA00022723"/>
    </source>
</evidence>
<feature type="domain" description="Cysteine-rich transmembrane" evidence="9">
    <location>
        <begin position="152"/>
        <end position="182"/>
    </location>
</feature>